<dbReference type="Gene3D" id="3.40.50.10190">
    <property type="entry name" value="BRCT domain"/>
    <property type="match status" value="1"/>
</dbReference>
<dbReference type="Proteomes" id="UP000234275">
    <property type="component" value="Unassembled WGS sequence"/>
</dbReference>
<proteinExistence type="predicted"/>
<evidence type="ECO:0000313" key="4">
    <source>
        <dbReference type="Proteomes" id="UP000234275"/>
    </source>
</evidence>
<feature type="compositionally biased region" description="Low complexity" evidence="1">
    <location>
        <begin position="75"/>
        <end position="84"/>
    </location>
</feature>
<evidence type="ECO:0000259" key="2">
    <source>
        <dbReference type="PROSITE" id="PS50172"/>
    </source>
</evidence>
<feature type="compositionally biased region" description="Polar residues" evidence="1">
    <location>
        <begin position="1"/>
        <end position="13"/>
    </location>
</feature>
<dbReference type="GeneID" id="36562623"/>
<feature type="compositionally biased region" description="Low complexity" evidence="1">
    <location>
        <begin position="127"/>
        <end position="148"/>
    </location>
</feature>
<name>A0A2I2G2D4_9EURO</name>
<comment type="caution">
    <text evidence="3">The sequence shown here is derived from an EMBL/GenBank/DDBJ whole genome shotgun (WGS) entry which is preliminary data.</text>
</comment>
<feature type="compositionally biased region" description="Low complexity" evidence="1">
    <location>
        <begin position="95"/>
        <end position="114"/>
    </location>
</feature>
<feature type="compositionally biased region" description="Polar residues" evidence="1">
    <location>
        <begin position="20"/>
        <end position="36"/>
    </location>
</feature>
<dbReference type="PROSITE" id="PS50172">
    <property type="entry name" value="BRCT"/>
    <property type="match status" value="1"/>
</dbReference>
<dbReference type="VEuPathDB" id="FungiDB:P170DRAFT_511705"/>
<dbReference type="InterPro" id="IPR036420">
    <property type="entry name" value="BRCT_dom_sf"/>
</dbReference>
<feature type="compositionally biased region" description="Gly residues" evidence="1">
    <location>
        <begin position="243"/>
        <end position="252"/>
    </location>
</feature>
<evidence type="ECO:0000313" key="3">
    <source>
        <dbReference type="EMBL" id="PLB47053.1"/>
    </source>
</evidence>
<feature type="region of interest" description="Disordered" evidence="1">
    <location>
        <begin position="1"/>
        <end position="36"/>
    </location>
</feature>
<dbReference type="STRING" id="1392250.A0A2I2G2D4"/>
<dbReference type="OrthoDB" id="427711at2759"/>
<dbReference type="RefSeq" id="XP_024702355.1">
    <property type="nucleotide sequence ID" value="XM_024854917.1"/>
</dbReference>
<feature type="compositionally biased region" description="Low complexity" evidence="1">
    <location>
        <begin position="156"/>
        <end position="182"/>
    </location>
</feature>
<dbReference type="EMBL" id="MSFO01000006">
    <property type="protein sequence ID" value="PLB47053.1"/>
    <property type="molecule type" value="Genomic_DNA"/>
</dbReference>
<dbReference type="AlphaFoldDB" id="A0A2I2G2D4"/>
<feature type="compositionally biased region" description="Basic and acidic residues" evidence="1">
    <location>
        <begin position="115"/>
        <end position="124"/>
    </location>
</feature>
<feature type="region of interest" description="Disordered" evidence="1">
    <location>
        <begin position="74"/>
        <end position="182"/>
    </location>
</feature>
<feature type="region of interest" description="Disordered" evidence="1">
    <location>
        <begin position="232"/>
        <end position="252"/>
    </location>
</feature>
<sequence>MPPSSHQSITPTNHLRFDPWTTSSTGHQVADSAQGTAYRTLRQEKLARQFGEGRGDCTVARGAGGKLERGMWVEGASGSGSARSGQRDIRGMFGVGKASSSSSSSSSASVSKGLSSKEEMKDGLEESSSIITSTNDYNNTNDTNDNTSAIHLQNHTTTAAAAAAAATPSTIPSTLQPQPQPQHPQIFTTLTIYINAASHPCVSDHKLKHLLTLHGATVFLSLSRRVTHVIVGRPNTRPSSKGAGTGAGGGLAGGKLQREIARGGCRGWKVVFVEWVLESIKAGKRLSEARFAMQMAEKGQRSVLGFGR</sequence>
<dbReference type="InterPro" id="IPR001357">
    <property type="entry name" value="BRCT_dom"/>
</dbReference>
<dbReference type="SUPFAM" id="SSF52113">
    <property type="entry name" value="BRCT domain"/>
    <property type="match status" value="1"/>
</dbReference>
<gene>
    <name evidence="3" type="ORF">P170DRAFT_511705</name>
</gene>
<keyword evidence="4" id="KW-1185">Reference proteome</keyword>
<feature type="domain" description="BRCT" evidence="2">
    <location>
        <begin position="182"/>
        <end position="293"/>
    </location>
</feature>
<dbReference type="Pfam" id="PF00533">
    <property type="entry name" value="BRCT"/>
    <property type="match status" value="1"/>
</dbReference>
<reference evidence="3 4" key="1">
    <citation type="submission" date="2016-12" db="EMBL/GenBank/DDBJ databases">
        <title>The genomes of Aspergillus section Nigri reveals drivers in fungal speciation.</title>
        <authorList>
            <consortium name="DOE Joint Genome Institute"/>
            <person name="Vesth T.C."/>
            <person name="Nybo J."/>
            <person name="Theobald S."/>
            <person name="Brandl J."/>
            <person name="Frisvad J.C."/>
            <person name="Nielsen K.F."/>
            <person name="Lyhne E.K."/>
            <person name="Kogle M.E."/>
            <person name="Kuo A."/>
            <person name="Riley R."/>
            <person name="Clum A."/>
            <person name="Nolan M."/>
            <person name="Lipzen A."/>
            <person name="Salamov A."/>
            <person name="Henrissat B."/>
            <person name="Wiebenga A."/>
            <person name="De Vries R.P."/>
            <person name="Grigoriev I.V."/>
            <person name="Mortensen U.H."/>
            <person name="Andersen M.R."/>
            <person name="Baker S.E."/>
        </authorList>
    </citation>
    <scope>NUCLEOTIDE SEQUENCE [LARGE SCALE GENOMIC DNA]</scope>
    <source>
        <strain evidence="3 4">IBT 23096</strain>
    </source>
</reference>
<organism evidence="3 4">
    <name type="scientific">Aspergillus steynii IBT 23096</name>
    <dbReference type="NCBI Taxonomy" id="1392250"/>
    <lineage>
        <taxon>Eukaryota</taxon>
        <taxon>Fungi</taxon>
        <taxon>Dikarya</taxon>
        <taxon>Ascomycota</taxon>
        <taxon>Pezizomycotina</taxon>
        <taxon>Eurotiomycetes</taxon>
        <taxon>Eurotiomycetidae</taxon>
        <taxon>Eurotiales</taxon>
        <taxon>Aspergillaceae</taxon>
        <taxon>Aspergillus</taxon>
        <taxon>Aspergillus subgen. Circumdati</taxon>
    </lineage>
</organism>
<dbReference type="SMART" id="SM00292">
    <property type="entry name" value="BRCT"/>
    <property type="match status" value="1"/>
</dbReference>
<evidence type="ECO:0000256" key="1">
    <source>
        <dbReference type="SAM" id="MobiDB-lite"/>
    </source>
</evidence>
<protein>
    <recommendedName>
        <fullName evidence="2">BRCT domain-containing protein</fullName>
    </recommendedName>
</protein>
<accession>A0A2I2G2D4</accession>